<evidence type="ECO:0000256" key="2">
    <source>
        <dbReference type="PIRNR" id="PIRNR028739"/>
    </source>
</evidence>
<protein>
    <recommendedName>
        <fullName evidence="6">Reduced folate carrier</fullName>
    </recommendedName>
</protein>
<feature type="transmembrane region" description="Helical" evidence="3">
    <location>
        <begin position="287"/>
        <end position="305"/>
    </location>
</feature>
<feature type="transmembrane region" description="Helical" evidence="3">
    <location>
        <begin position="161"/>
        <end position="183"/>
    </location>
</feature>
<name>A0AA36MF52_CYLNA</name>
<feature type="transmembrane region" description="Helical" evidence="3">
    <location>
        <begin position="135"/>
        <end position="155"/>
    </location>
</feature>
<keyword evidence="2 3" id="KW-0472">Membrane</keyword>
<feature type="transmembrane region" description="Helical" evidence="3">
    <location>
        <begin position="336"/>
        <end position="357"/>
    </location>
</feature>
<dbReference type="SUPFAM" id="SSF103473">
    <property type="entry name" value="MFS general substrate transporter"/>
    <property type="match status" value="1"/>
</dbReference>
<dbReference type="PANTHER" id="PTHR10686:SF20">
    <property type="entry name" value="FOLATE TRANSPORTER 1"/>
    <property type="match status" value="1"/>
</dbReference>
<evidence type="ECO:0000256" key="1">
    <source>
        <dbReference type="ARBA" id="ARBA00005773"/>
    </source>
</evidence>
<dbReference type="EMBL" id="CATQJL010000326">
    <property type="protein sequence ID" value="CAJ0610311.1"/>
    <property type="molecule type" value="Genomic_DNA"/>
</dbReference>
<keyword evidence="3" id="KW-0812">Transmembrane</keyword>
<feature type="transmembrane region" description="Helical" evidence="3">
    <location>
        <begin position="312"/>
        <end position="330"/>
    </location>
</feature>
<dbReference type="Gene3D" id="1.20.1250.20">
    <property type="entry name" value="MFS general substrate transporter like domains"/>
    <property type="match status" value="1"/>
</dbReference>
<organism evidence="4 5">
    <name type="scientific">Cylicocyclus nassatus</name>
    <name type="common">Nematode worm</name>
    <dbReference type="NCBI Taxonomy" id="53992"/>
    <lineage>
        <taxon>Eukaryota</taxon>
        <taxon>Metazoa</taxon>
        <taxon>Ecdysozoa</taxon>
        <taxon>Nematoda</taxon>
        <taxon>Chromadorea</taxon>
        <taxon>Rhabditida</taxon>
        <taxon>Rhabditina</taxon>
        <taxon>Rhabditomorpha</taxon>
        <taxon>Strongyloidea</taxon>
        <taxon>Strongylidae</taxon>
        <taxon>Cylicocyclus</taxon>
    </lineage>
</organism>
<feature type="transmembrane region" description="Helical" evidence="3">
    <location>
        <begin position="75"/>
        <end position="95"/>
    </location>
</feature>
<dbReference type="Proteomes" id="UP001176961">
    <property type="component" value="Unassembled WGS sequence"/>
</dbReference>
<accession>A0AA36MF52</accession>
<dbReference type="AlphaFoldDB" id="A0AA36MF52"/>
<dbReference type="InterPro" id="IPR036259">
    <property type="entry name" value="MFS_trans_sf"/>
</dbReference>
<dbReference type="GO" id="GO:0005886">
    <property type="term" value="C:plasma membrane"/>
    <property type="evidence" value="ECO:0007669"/>
    <property type="project" value="UniProtKB-UniRule"/>
</dbReference>
<evidence type="ECO:0008006" key="6">
    <source>
        <dbReference type="Google" id="ProtNLM"/>
    </source>
</evidence>
<dbReference type="PANTHER" id="PTHR10686">
    <property type="entry name" value="FOLATE TRANSPORTER"/>
    <property type="match status" value="1"/>
</dbReference>
<comment type="subcellular location">
    <subcellularLocation>
        <location evidence="2">Membrane</location>
        <topology evidence="2">Multi-pass membrane protein</topology>
    </subcellularLocation>
</comment>
<evidence type="ECO:0000313" key="4">
    <source>
        <dbReference type="EMBL" id="CAJ0610311.1"/>
    </source>
</evidence>
<evidence type="ECO:0000256" key="3">
    <source>
        <dbReference type="SAM" id="Phobius"/>
    </source>
</evidence>
<dbReference type="NCBIfam" id="TIGR00806">
    <property type="entry name" value="rfc"/>
    <property type="match status" value="1"/>
</dbReference>
<feature type="transmembrane region" description="Helical" evidence="3">
    <location>
        <begin position="244"/>
        <end position="267"/>
    </location>
</feature>
<keyword evidence="5" id="KW-1185">Reference proteome</keyword>
<feature type="transmembrane region" description="Helical" evidence="3">
    <location>
        <begin position="47"/>
        <end position="66"/>
    </location>
</feature>
<comment type="similarity">
    <text evidence="1 2">Belongs to the reduced folate carrier (RFC) transporter (TC 2.A.48) family.</text>
</comment>
<evidence type="ECO:0000313" key="5">
    <source>
        <dbReference type="Proteomes" id="UP001176961"/>
    </source>
</evidence>
<dbReference type="PIRSF" id="PIRSF028739">
    <property type="entry name" value="Folate_carrier"/>
    <property type="match status" value="1"/>
</dbReference>
<dbReference type="GO" id="GO:0090482">
    <property type="term" value="F:vitamin transmembrane transporter activity"/>
    <property type="evidence" value="ECO:0007669"/>
    <property type="project" value="InterPro"/>
</dbReference>
<gene>
    <name evidence="4" type="ORF">CYNAS_LOCUS22294</name>
</gene>
<feature type="transmembrane region" description="Helical" evidence="3">
    <location>
        <begin position="404"/>
        <end position="425"/>
    </location>
</feature>
<feature type="transmembrane region" description="Helical" evidence="3">
    <location>
        <begin position="369"/>
        <end position="392"/>
    </location>
</feature>
<comment type="caution">
    <text evidence="4">The sequence shown here is derived from an EMBL/GenBank/DDBJ whole genome shotgun (WGS) entry which is preliminary data.</text>
</comment>
<feature type="transmembrane region" description="Helical" evidence="3">
    <location>
        <begin position="101"/>
        <end position="123"/>
    </location>
</feature>
<sequence length="450" mass="50778">MVSHWKKTTALICTYGVLKEIRPATPFLTPFLVSHYKNLTIDEVYGQIFPFWTYSFLIFLVPIFFLTDIFRYKPIIILEGACLTATWGLLVWGQGVLQMQFMQIVFGLASASEIAYFSYIYAVVDEKQYRKCTSYIRTALLIGKLFAFGLAQFLVSTEIGSYLLLNQISLATVLTAFCIALLLPRVPARLRQEVHSELVGAQENQSSLENPTRGEFERRKLERGIRNYLLTTIKNFRIFKDNLIVLKWSIWWALASCGIYQVFNYIQALWLEMQPDPNKVENGLTEFVNTLIGAIIAFAIQFAAIDWIKYGELTLTLSSSLIAVILAVVSQTKYVVLAYIGYVLVTAIYHALITAASCNIATELSSTNYGLVFGWNTFVAVGLQTLLTLVVVDSHGLNLPMRTQFVVYAVYFAAVAALFLAAFIYSRLRKTPTEEPTNASEESENAVERL</sequence>
<keyword evidence="3" id="KW-1133">Transmembrane helix</keyword>
<reference evidence="4" key="1">
    <citation type="submission" date="2023-07" db="EMBL/GenBank/DDBJ databases">
        <authorList>
            <consortium name="CYATHOMIX"/>
        </authorList>
    </citation>
    <scope>NUCLEOTIDE SEQUENCE</scope>
    <source>
        <strain evidence="4">N/A</strain>
    </source>
</reference>
<proteinExistence type="inferred from homology"/>
<dbReference type="InterPro" id="IPR002666">
    <property type="entry name" value="Folate_carrier"/>
</dbReference>
<dbReference type="Pfam" id="PF01770">
    <property type="entry name" value="Folate_carrier"/>
    <property type="match status" value="1"/>
</dbReference>
<keyword evidence="2" id="KW-0813">Transport</keyword>